<feature type="region of interest" description="Disordered" evidence="5">
    <location>
        <begin position="215"/>
        <end position="250"/>
    </location>
</feature>
<evidence type="ECO:0000256" key="4">
    <source>
        <dbReference type="HAMAP-Rule" id="MF_03009"/>
    </source>
</evidence>
<keyword evidence="7" id="KW-1185">Reference proteome</keyword>
<evidence type="ECO:0000313" key="6">
    <source>
        <dbReference type="EMBL" id="EAZ62947.1"/>
    </source>
</evidence>
<dbReference type="HOGENOM" id="CLU_085412_0_0_1"/>
<dbReference type="OrthoDB" id="20381at2759"/>
<keyword evidence="1 4" id="KW-0963">Cytoplasm</keyword>
<keyword evidence="4" id="KW-0175">Coiled coil</keyword>
<reference evidence="6 7" key="1">
    <citation type="journal article" date="2007" name="Nat. Biotechnol.">
        <title>Genome sequence of the lignocellulose-bioconverting and xylose-fermenting yeast Pichia stipitis.</title>
        <authorList>
            <person name="Jeffries T.W."/>
            <person name="Grigoriev I.V."/>
            <person name="Grimwood J."/>
            <person name="Laplaza J.M."/>
            <person name="Aerts A."/>
            <person name="Salamov A."/>
            <person name="Schmutz J."/>
            <person name="Lindquist E."/>
            <person name="Dehal P."/>
            <person name="Shapiro H."/>
            <person name="Jin Y.S."/>
            <person name="Passoth V."/>
            <person name="Richardson P.M."/>
        </authorList>
    </citation>
    <scope>NUCLEOTIDE SEQUENCE [LARGE SCALE GENOMIC DNA]</scope>
    <source>
        <strain evidence="7">ATCC 58785 / CBS 6054 / NBRC 10063 / NRRL Y-11545</strain>
    </source>
</reference>
<evidence type="ECO:0000256" key="5">
    <source>
        <dbReference type="SAM" id="MobiDB-lite"/>
    </source>
</evidence>
<dbReference type="InParanoid" id="A3GI93"/>
<evidence type="ECO:0000256" key="2">
    <source>
        <dbReference type="ARBA" id="ARBA00022540"/>
    </source>
</evidence>
<dbReference type="GO" id="GO:0000184">
    <property type="term" value="P:nuclear-transcribed mRNA catabolic process, nonsense-mediated decay"/>
    <property type="evidence" value="ECO:0007669"/>
    <property type="project" value="EnsemblFungi"/>
</dbReference>
<comment type="caution">
    <text evidence="6">The sequence shown here is derived from an EMBL/GenBank/DDBJ whole genome shotgun (WGS) entry which is preliminary data.</text>
</comment>
<dbReference type="STRING" id="322104.A3GI93"/>
<dbReference type="RefSeq" id="XP_001386970.1">
    <property type="nucleotide sequence ID" value="XM_001386933.1"/>
</dbReference>
<keyword evidence="3 4" id="KW-0648">Protein biosynthesis</keyword>
<dbReference type="eggNOG" id="KOG4813">
    <property type="taxonomic scope" value="Eukaryota"/>
</dbReference>
<comment type="similarity">
    <text evidence="4">Belongs to the eIF-3 subunit J family.</text>
</comment>
<dbReference type="InterPro" id="IPR013906">
    <property type="entry name" value="eIF3j"/>
</dbReference>
<organism evidence="6 7">
    <name type="scientific">Scheffersomyces stipitis (strain ATCC 58785 / CBS 6054 / NBRC 10063 / NRRL Y-11545)</name>
    <name type="common">Yeast</name>
    <name type="synonym">Pichia stipitis</name>
    <dbReference type="NCBI Taxonomy" id="322104"/>
    <lineage>
        <taxon>Eukaryota</taxon>
        <taxon>Fungi</taxon>
        <taxon>Dikarya</taxon>
        <taxon>Ascomycota</taxon>
        <taxon>Saccharomycotina</taxon>
        <taxon>Pichiomycetes</taxon>
        <taxon>Debaryomycetaceae</taxon>
        <taxon>Scheffersomyces</taxon>
    </lineage>
</organism>
<dbReference type="PANTHER" id="PTHR21681">
    <property type="entry name" value="EUKARYOTIC TRANSLATION INITIATION FACTOR 3 SUBUNIT J"/>
    <property type="match status" value="1"/>
</dbReference>
<dbReference type="GO" id="GO:0005852">
    <property type="term" value="C:eukaryotic translation initiation factor 3 complex"/>
    <property type="evidence" value="ECO:0007669"/>
    <property type="project" value="UniProtKB-UniRule"/>
</dbReference>
<dbReference type="AlphaFoldDB" id="A3GI93"/>
<dbReference type="Gene3D" id="1.10.246.60">
    <property type="entry name" value="Eukaryotic translation initiation factor 3 like domains"/>
    <property type="match status" value="1"/>
</dbReference>
<dbReference type="GO" id="GO:0033290">
    <property type="term" value="C:eukaryotic 48S preinitiation complex"/>
    <property type="evidence" value="ECO:0007669"/>
    <property type="project" value="UniProtKB-UniRule"/>
</dbReference>
<accession>A3GI93</accession>
<evidence type="ECO:0000313" key="7">
    <source>
        <dbReference type="Proteomes" id="UP000002258"/>
    </source>
</evidence>
<comment type="subunit">
    <text evidence="4">Component of the eukaryotic translation initiation factor 3 (eIF-3) complex.</text>
</comment>
<dbReference type="HAMAP" id="MF_03009">
    <property type="entry name" value="eIF3j"/>
    <property type="match status" value="1"/>
</dbReference>
<dbReference type="OMA" id="MESWDAE"/>
<dbReference type="GeneID" id="4851992"/>
<dbReference type="GO" id="GO:0000462">
    <property type="term" value="P:maturation of SSU-rRNA from tricistronic rRNA transcript (SSU-rRNA, 5.8S rRNA, LSU-rRNA)"/>
    <property type="evidence" value="ECO:0007669"/>
    <property type="project" value="EnsemblFungi"/>
</dbReference>
<name>A3GI93_PICST</name>
<feature type="region of interest" description="Disordered" evidence="5">
    <location>
        <begin position="1"/>
        <end position="30"/>
    </location>
</feature>
<comment type="subcellular location">
    <subcellularLocation>
        <location evidence="4">Cytoplasm</location>
    </subcellularLocation>
</comment>
<dbReference type="PANTHER" id="PTHR21681:SF0">
    <property type="entry name" value="EUKARYOTIC TRANSLATION INITIATION FACTOR 3 SUBUNIT J"/>
    <property type="match status" value="1"/>
</dbReference>
<dbReference type="KEGG" id="pic:PICST_53734"/>
<keyword evidence="2 4" id="KW-0396">Initiation factor</keyword>
<proteinExistence type="inferred from homology"/>
<dbReference type="InterPro" id="IPR023194">
    <property type="entry name" value="eIF3-like_dom_sf"/>
</dbReference>
<dbReference type="Pfam" id="PF08597">
    <property type="entry name" value="eIF3_subunit"/>
    <property type="match status" value="1"/>
</dbReference>
<dbReference type="GO" id="GO:0003743">
    <property type="term" value="F:translation initiation factor activity"/>
    <property type="evidence" value="ECO:0007669"/>
    <property type="project" value="UniProtKB-UniRule"/>
</dbReference>
<dbReference type="EMBL" id="AAVQ01000002">
    <property type="protein sequence ID" value="EAZ62947.1"/>
    <property type="molecule type" value="Genomic_DNA"/>
</dbReference>
<dbReference type="Proteomes" id="UP000002258">
    <property type="component" value="Chromosome 1"/>
</dbReference>
<protein>
    <recommendedName>
        <fullName evidence="4">Eukaryotic translation initiation factor 3 subunit J</fullName>
        <shortName evidence="4">eIF3j</shortName>
    </recommendedName>
    <alternativeName>
        <fullName evidence="4">Eukaryotic translation initiation factor 3 30 kDa subunit homolog</fullName>
        <shortName evidence="4">eIF-3 30 kDa subunit homolog</shortName>
    </alternativeName>
</protein>
<dbReference type="FunCoup" id="A3GI93">
    <property type="interactions" value="118"/>
</dbReference>
<sequence>MSWDDEDFDIPSKAPANVASASWEDEEDDDPILESWDIDEEEAELKKKQEEAKLKKLNAKKGIRGVLDVDELDDDVRKELMKEEALRADLNNTADLFGGLGVSADDALEHPKERLNRAILAAQSKKPVLTKDTPLEEHPLFQPTNKQEYENLRKGVGSALTKLADDSIMNYSSSLAIDLIRDLSVPLSVENLRKVISTLNVAIKDKEKAERLARLKKSGGTATGGAGKKKAKPAARPNVGGGFMKDGLDEMDNYDDFGDDDFM</sequence>
<gene>
    <name evidence="6" type="primary">eIF31</name>
    <name evidence="4" type="synonym">HCR1</name>
    <name evidence="6" type="ORF">PICST_53734</name>
</gene>
<evidence type="ECO:0000256" key="3">
    <source>
        <dbReference type="ARBA" id="ARBA00022917"/>
    </source>
</evidence>
<dbReference type="GO" id="GO:0001732">
    <property type="term" value="P:formation of cytoplasmic translation initiation complex"/>
    <property type="evidence" value="ECO:0007669"/>
    <property type="project" value="UniProtKB-UniRule"/>
</dbReference>
<dbReference type="GO" id="GO:0016282">
    <property type="term" value="C:eukaryotic 43S preinitiation complex"/>
    <property type="evidence" value="ECO:0007669"/>
    <property type="project" value="UniProtKB-UniRule"/>
</dbReference>
<evidence type="ECO:0000256" key="1">
    <source>
        <dbReference type="ARBA" id="ARBA00022490"/>
    </source>
</evidence>
<feature type="coiled-coil region" evidence="4">
    <location>
        <begin position="33"/>
        <end position="60"/>
    </location>
</feature>
<comment type="function">
    <text evidence="4">Component of the eukaryotic translation initiation factor 3 (eIF-3) complex, which is involved in protein synthesis of a specialized repertoire of mRNAs and, together with other initiation factors, stimulates binding of mRNA and methionyl-tRNAi to the 40S ribosome. The eIF-3 complex specifically targets and initiates translation of a subset of mRNAs involved in cell proliferation.</text>
</comment>